<comment type="caution">
    <text evidence="1">The sequence shown here is derived from an EMBL/GenBank/DDBJ whole genome shotgun (WGS) entry which is preliminary data.</text>
</comment>
<protein>
    <submittedName>
        <fullName evidence="1">Uncharacterized protein</fullName>
    </submittedName>
</protein>
<evidence type="ECO:0000313" key="2">
    <source>
        <dbReference type="Proteomes" id="UP000790377"/>
    </source>
</evidence>
<reference evidence="1" key="1">
    <citation type="journal article" date="2021" name="New Phytol.">
        <title>Evolutionary innovations through gain and loss of genes in the ectomycorrhizal Boletales.</title>
        <authorList>
            <person name="Wu G."/>
            <person name="Miyauchi S."/>
            <person name="Morin E."/>
            <person name="Kuo A."/>
            <person name="Drula E."/>
            <person name="Varga T."/>
            <person name="Kohler A."/>
            <person name="Feng B."/>
            <person name="Cao Y."/>
            <person name="Lipzen A."/>
            <person name="Daum C."/>
            <person name="Hundley H."/>
            <person name="Pangilinan J."/>
            <person name="Johnson J."/>
            <person name="Barry K."/>
            <person name="LaButti K."/>
            <person name="Ng V."/>
            <person name="Ahrendt S."/>
            <person name="Min B."/>
            <person name="Choi I.G."/>
            <person name="Park H."/>
            <person name="Plett J.M."/>
            <person name="Magnuson J."/>
            <person name="Spatafora J.W."/>
            <person name="Nagy L.G."/>
            <person name="Henrissat B."/>
            <person name="Grigoriev I.V."/>
            <person name="Yang Z.L."/>
            <person name="Xu J."/>
            <person name="Martin F.M."/>
        </authorList>
    </citation>
    <scope>NUCLEOTIDE SEQUENCE</scope>
    <source>
        <strain evidence="1">ATCC 28755</strain>
    </source>
</reference>
<accession>A0ACB8AFF1</accession>
<gene>
    <name evidence="1" type="ORF">BJ138DRAFT_1149640</name>
</gene>
<keyword evidence="2" id="KW-1185">Reference proteome</keyword>
<proteinExistence type="predicted"/>
<organism evidence="1 2">
    <name type="scientific">Hygrophoropsis aurantiaca</name>
    <dbReference type="NCBI Taxonomy" id="72124"/>
    <lineage>
        <taxon>Eukaryota</taxon>
        <taxon>Fungi</taxon>
        <taxon>Dikarya</taxon>
        <taxon>Basidiomycota</taxon>
        <taxon>Agaricomycotina</taxon>
        <taxon>Agaricomycetes</taxon>
        <taxon>Agaricomycetidae</taxon>
        <taxon>Boletales</taxon>
        <taxon>Coniophorineae</taxon>
        <taxon>Hygrophoropsidaceae</taxon>
        <taxon>Hygrophoropsis</taxon>
    </lineage>
</organism>
<sequence>MAALQGGILRRRLRSTATDGVKLGHACDDEYLSDDDLETPSQKSKGPFLGGEVSSPSQYETGSESGDETTDGASVFGAGTHTTDLPPSLPPKFNEEAEEAQAQSTDSPSGSKGWYEFDMSVAIALVSPIGNWLTGGDHVKNLLLILLLIFYLHQIIEVPWSLYHLSRPRRRSPQTLPEDPTTEDRYNHIAASELRNLELFYLALSVLSPVIGAILLRSVIISVSGPDSISWFSTSLFILATGMRPWKHAIGRLRQRTVDLHDVIHYPPSATQDTRSQVEALAERLAQLEAELKASKETMKRLSEEVFDHVDDAVEEAEKIARKQDRKIETARLSQEARFVQLERSVESLLDKHDISSKGLTLDTTFSRAGLLLSAVTEQFAPVLSTLTRPESQPKSPRSPKLGRTRPSSKLETIPEGDIFRTKNASATFKPILVPGIHLVLRIGDLATLPVRAIIRYLLSGRIYQPRIPANSPP</sequence>
<evidence type="ECO:0000313" key="1">
    <source>
        <dbReference type="EMBL" id="KAH7911858.1"/>
    </source>
</evidence>
<name>A0ACB8AFF1_9AGAM</name>
<dbReference type="Proteomes" id="UP000790377">
    <property type="component" value="Unassembled WGS sequence"/>
</dbReference>
<dbReference type="EMBL" id="MU267665">
    <property type="protein sequence ID" value="KAH7911858.1"/>
    <property type="molecule type" value="Genomic_DNA"/>
</dbReference>